<sequence length="21" mass="2518">MCSEKKTLLYVTVFFFCFPIT</sequence>
<reference evidence="1" key="2">
    <citation type="journal article" date="2015" name="Fish Shellfish Immunol.">
        <title>Early steps in the European eel (Anguilla anguilla)-Vibrio vulnificus interaction in the gills: Role of the RtxA13 toxin.</title>
        <authorList>
            <person name="Callol A."/>
            <person name="Pajuelo D."/>
            <person name="Ebbesson L."/>
            <person name="Teles M."/>
            <person name="MacKenzie S."/>
            <person name="Amaro C."/>
        </authorList>
    </citation>
    <scope>NUCLEOTIDE SEQUENCE</scope>
</reference>
<evidence type="ECO:0000313" key="1">
    <source>
        <dbReference type="EMBL" id="JAH39227.1"/>
    </source>
</evidence>
<dbReference type="AlphaFoldDB" id="A0A0E9SDD1"/>
<organism evidence="1">
    <name type="scientific">Anguilla anguilla</name>
    <name type="common">European freshwater eel</name>
    <name type="synonym">Muraena anguilla</name>
    <dbReference type="NCBI Taxonomy" id="7936"/>
    <lineage>
        <taxon>Eukaryota</taxon>
        <taxon>Metazoa</taxon>
        <taxon>Chordata</taxon>
        <taxon>Craniata</taxon>
        <taxon>Vertebrata</taxon>
        <taxon>Euteleostomi</taxon>
        <taxon>Actinopterygii</taxon>
        <taxon>Neopterygii</taxon>
        <taxon>Teleostei</taxon>
        <taxon>Anguilliformes</taxon>
        <taxon>Anguillidae</taxon>
        <taxon>Anguilla</taxon>
    </lineage>
</organism>
<name>A0A0E9SDD1_ANGAN</name>
<dbReference type="EMBL" id="GBXM01069350">
    <property type="protein sequence ID" value="JAH39227.1"/>
    <property type="molecule type" value="Transcribed_RNA"/>
</dbReference>
<reference evidence="1" key="1">
    <citation type="submission" date="2014-11" db="EMBL/GenBank/DDBJ databases">
        <authorList>
            <person name="Amaro Gonzalez C."/>
        </authorList>
    </citation>
    <scope>NUCLEOTIDE SEQUENCE</scope>
</reference>
<accession>A0A0E9SDD1</accession>
<protein>
    <submittedName>
        <fullName evidence="1">Uncharacterized protein</fullName>
    </submittedName>
</protein>
<proteinExistence type="predicted"/>